<dbReference type="PROSITE" id="PS51257">
    <property type="entry name" value="PROKAR_LIPOPROTEIN"/>
    <property type="match status" value="1"/>
</dbReference>
<evidence type="ECO:0000256" key="2">
    <source>
        <dbReference type="SAM" id="SignalP"/>
    </source>
</evidence>
<accession>A0ABM7YB86</accession>
<name>A0ABM7YB86_9PROT</name>
<evidence type="ECO:0000256" key="1">
    <source>
        <dbReference type="SAM" id="MobiDB-lite"/>
    </source>
</evidence>
<dbReference type="Proteomes" id="UP000831327">
    <property type="component" value="Chromosome"/>
</dbReference>
<gene>
    <name evidence="3" type="ORF">Rmf_52230</name>
</gene>
<dbReference type="EMBL" id="AP025637">
    <property type="protein sequence ID" value="BDG75294.1"/>
    <property type="molecule type" value="Genomic_DNA"/>
</dbReference>
<keyword evidence="4" id="KW-1185">Reference proteome</keyword>
<keyword evidence="2" id="KW-0732">Signal</keyword>
<sequence length="237" mass="24520">MSIGRIRLSRPTQPRAAWPAVALCGALALAGCGSAMSDGSALGNEARPAPYSGRITLGSDPAGARCVLTNTADGSRVAEVITPAQVTLPRSTAIIEAACTAPGHLATTIALRPVRDFADGIHHPQPIGTGAVQNAVVVRTGSTRRYNDTTVLLPPQSFPSAEARDAWFAQREAALLATATAAIARAQRAPNATIDTAQVLQGYLEADLAALRQQQALASVAAPQPEPEAAAPPRRQR</sequence>
<evidence type="ECO:0000313" key="3">
    <source>
        <dbReference type="EMBL" id="BDG75294.1"/>
    </source>
</evidence>
<feature type="signal peptide" evidence="2">
    <location>
        <begin position="1"/>
        <end position="37"/>
    </location>
</feature>
<feature type="region of interest" description="Disordered" evidence="1">
    <location>
        <begin position="217"/>
        <end position="237"/>
    </location>
</feature>
<organism evidence="3 4">
    <name type="scientific">Roseomonas fluvialis</name>
    <dbReference type="NCBI Taxonomy" id="1750527"/>
    <lineage>
        <taxon>Bacteria</taxon>
        <taxon>Pseudomonadati</taxon>
        <taxon>Pseudomonadota</taxon>
        <taxon>Alphaproteobacteria</taxon>
        <taxon>Acetobacterales</taxon>
        <taxon>Roseomonadaceae</taxon>
        <taxon>Roseomonas</taxon>
    </lineage>
</organism>
<reference evidence="3 4" key="1">
    <citation type="journal article" date="2016" name="Microbes Environ.">
        <title>Phylogenetically diverse aerobic anoxygenic phototrophic bacteria isolated from epilithic biofilms in Tama river, Japan.</title>
        <authorList>
            <person name="Hirose S."/>
            <person name="Matsuura K."/>
            <person name="Haruta S."/>
        </authorList>
    </citation>
    <scope>NUCLEOTIDE SEQUENCE [LARGE SCALE GENOMIC DNA]</scope>
    <source>
        <strain evidence="3 4">S08</strain>
    </source>
</reference>
<evidence type="ECO:0000313" key="4">
    <source>
        <dbReference type="Proteomes" id="UP000831327"/>
    </source>
</evidence>
<protein>
    <submittedName>
        <fullName evidence="3">Uncharacterized protein</fullName>
    </submittedName>
</protein>
<feature type="chain" id="PRO_5047006906" evidence="2">
    <location>
        <begin position="38"/>
        <end position="237"/>
    </location>
</feature>
<proteinExistence type="predicted"/>